<proteinExistence type="predicted"/>
<comment type="caution">
    <text evidence="2">The sequence shown here is derived from an EMBL/GenBank/DDBJ whole genome shotgun (WGS) entry which is preliminary data.</text>
</comment>
<reference evidence="2" key="1">
    <citation type="journal article" date="2014" name="Front. Microbiol.">
        <title>High frequency of phylogenetically diverse reductive dehalogenase-homologous genes in deep subseafloor sedimentary metagenomes.</title>
        <authorList>
            <person name="Kawai M."/>
            <person name="Futagami T."/>
            <person name="Toyoda A."/>
            <person name="Takaki Y."/>
            <person name="Nishi S."/>
            <person name="Hori S."/>
            <person name="Arai W."/>
            <person name="Tsubouchi T."/>
            <person name="Morono Y."/>
            <person name="Uchiyama I."/>
            <person name="Ito T."/>
            <person name="Fujiyama A."/>
            <person name="Inagaki F."/>
            <person name="Takami H."/>
        </authorList>
    </citation>
    <scope>NUCLEOTIDE SEQUENCE</scope>
    <source>
        <strain evidence="2">Expedition CK06-06</strain>
    </source>
</reference>
<sequence>VIVVVAARKKMDKKSGVFFIFLYLMAFVFLFGLGM</sequence>
<evidence type="ECO:0000313" key="2">
    <source>
        <dbReference type="EMBL" id="GAI65501.1"/>
    </source>
</evidence>
<keyword evidence="1" id="KW-1133">Transmembrane helix</keyword>
<evidence type="ECO:0000256" key="1">
    <source>
        <dbReference type="SAM" id="Phobius"/>
    </source>
</evidence>
<keyword evidence="1" id="KW-0812">Transmembrane</keyword>
<feature type="non-terminal residue" evidence="2">
    <location>
        <position position="1"/>
    </location>
</feature>
<feature type="transmembrane region" description="Helical" evidence="1">
    <location>
        <begin position="16"/>
        <end position="34"/>
    </location>
</feature>
<dbReference type="EMBL" id="BARW01000510">
    <property type="protein sequence ID" value="GAI65501.1"/>
    <property type="molecule type" value="Genomic_DNA"/>
</dbReference>
<accession>X1REU7</accession>
<organism evidence="2">
    <name type="scientific">marine sediment metagenome</name>
    <dbReference type="NCBI Taxonomy" id="412755"/>
    <lineage>
        <taxon>unclassified sequences</taxon>
        <taxon>metagenomes</taxon>
        <taxon>ecological metagenomes</taxon>
    </lineage>
</organism>
<keyword evidence="1" id="KW-0472">Membrane</keyword>
<protein>
    <submittedName>
        <fullName evidence="2">Uncharacterized protein</fullName>
    </submittedName>
</protein>
<dbReference type="AlphaFoldDB" id="X1REU7"/>
<gene>
    <name evidence="2" type="ORF">S12H4_02182</name>
</gene>
<name>X1REU7_9ZZZZ</name>